<evidence type="ECO:0000313" key="1">
    <source>
        <dbReference type="EMBL" id="RAI30024.1"/>
    </source>
</evidence>
<evidence type="ECO:0000313" key="2">
    <source>
        <dbReference type="Proteomes" id="UP000249299"/>
    </source>
</evidence>
<keyword evidence="2" id="KW-1185">Reference proteome</keyword>
<dbReference type="AlphaFoldDB" id="A0A327JWS8"/>
<proteinExistence type="predicted"/>
<dbReference type="Proteomes" id="UP000249299">
    <property type="component" value="Unassembled WGS sequence"/>
</dbReference>
<organism evidence="1 2">
    <name type="scientific">Rhodobium orientis</name>
    <dbReference type="NCBI Taxonomy" id="34017"/>
    <lineage>
        <taxon>Bacteria</taxon>
        <taxon>Pseudomonadati</taxon>
        <taxon>Pseudomonadota</taxon>
        <taxon>Alphaproteobacteria</taxon>
        <taxon>Hyphomicrobiales</taxon>
        <taxon>Rhodobiaceae</taxon>
        <taxon>Rhodobium</taxon>
    </lineage>
</organism>
<comment type="caution">
    <text evidence="1">The sequence shown here is derived from an EMBL/GenBank/DDBJ whole genome shotgun (WGS) entry which is preliminary data.</text>
</comment>
<dbReference type="RefSeq" id="WP_111432278.1">
    <property type="nucleotide sequence ID" value="NZ_JACIGG010000001.1"/>
</dbReference>
<name>A0A327JWS8_9HYPH</name>
<sequence>MAKLRIGVAAARLLRQREKTGGRIAVTGNAANARPNGVILSRIHGANAATKAILWDAEKR</sequence>
<dbReference type="EMBL" id="NPEV01000001">
    <property type="protein sequence ID" value="RAI30024.1"/>
    <property type="molecule type" value="Genomic_DNA"/>
</dbReference>
<gene>
    <name evidence="1" type="ORF">CH339_00375</name>
</gene>
<reference evidence="1 2" key="1">
    <citation type="submission" date="2017-07" db="EMBL/GenBank/DDBJ databases">
        <title>Draft Genome Sequences of Select Purple Nonsulfur Bacteria.</title>
        <authorList>
            <person name="Lasarre B."/>
            <person name="Mckinlay J.B."/>
        </authorList>
    </citation>
    <scope>NUCLEOTIDE SEQUENCE [LARGE SCALE GENOMIC DNA]</scope>
    <source>
        <strain evidence="1 2">DSM 11290</strain>
    </source>
</reference>
<protein>
    <submittedName>
        <fullName evidence="1">Uncharacterized protein</fullName>
    </submittedName>
</protein>
<accession>A0A327JWS8</accession>